<reference evidence="1 2" key="1">
    <citation type="submission" date="2017-01" db="EMBL/GenBank/DDBJ databases">
        <title>Whole-Genome Shotgun Sequencing of Two beta-Proteobacterial Species in Search of the Bulgecin Biosynthetic Cluster.</title>
        <authorList>
            <person name="Horsman M.E."/>
            <person name="Marous D.R."/>
            <person name="Li R."/>
            <person name="Oliver R.A."/>
            <person name="Byun B."/>
            <person name="Emrich S.J."/>
            <person name="Boggess B."/>
            <person name="Townsend C.A."/>
            <person name="Mobashery S."/>
        </authorList>
    </citation>
    <scope>NUCLEOTIDE SEQUENCE [LARGE SCALE GENOMIC DNA]</scope>
    <source>
        <strain evidence="1 2">ATCC 31433</strain>
    </source>
</reference>
<gene>
    <name evidence="1" type="ORF">BZL54_24420</name>
</gene>
<name>A0A2A4F7D5_9BURK</name>
<organism evidence="1 2">
    <name type="scientific">Burkholderia ubonensis subsp. mesacidophila</name>
    <dbReference type="NCBI Taxonomy" id="265293"/>
    <lineage>
        <taxon>Bacteria</taxon>
        <taxon>Pseudomonadati</taxon>
        <taxon>Pseudomonadota</taxon>
        <taxon>Betaproteobacteria</taxon>
        <taxon>Burkholderiales</taxon>
        <taxon>Burkholderiaceae</taxon>
        <taxon>Burkholderia</taxon>
        <taxon>Burkholderia cepacia complex</taxon>
    </lineage>
</organism>
<comment type="caution">
    <text evidence="1">The sequence shown here is derived from an EMBL/GenBank/DDBJ whole genome shotgun (WGS) entry which is preliminary data.</text>
</comment>
<evidence type="ECO:0000313" key="2">
    <source>
        <dbReference type="Proteomes" id="UP000217994"/>
    </source>
</evidence>
<evidence type="ECO:0000313" key="1">
    <source>
        <dbReference type="EMBL" id="PCE29743.1"/>
    </source>
</evidence>
<protein>
    <submittedName>
        <fullName evidence="1">Uncharacterized protein</fullName>
    </submittedName>
</protein>
<dbReference type="Proteomes" id="UP000217994">
    <property type="component" value="Unassembled WGS sequence"/>
</dbReference>
<accession>A0A2A4F7D5</accession>
<sequence>MLLRVEQVVRVAACDGPPEQARSEEPRSVVTRIGVFCQNIEDYRGARGWLSAFVQEASLVRGAIGTSKRLFGAGKRPLNVEYVLWLKIGATAPDGFLLPWNLSPCHFHVLSERLYQQRQYRSDFLTKVVGCDDFLVKSLMCQAVAQFGDFLNGVSFELSHRVFVGIRS</sequence>
<dbReference type="AlphaFoldDB" id="A0A2A4F7D5"/>
<dbReference type="EMBL" id="MTZU01000076">
    <property type="protein sequence ID" value="PCE29743.1"/>
    <property type="molecule type" value="Genomic_DNA"/>
</dbReference>
<proteinExistence type="predicted"/>